<dbReference type="InterPro" id="IPR016140">
    <property type="entry name" value="Bifunc_inhib/LTP/seed_store"/>
</dbReference>
<dbReference type="Gene3D" id="1.10.110.10">
    <property type="entry name" value="Plant lipid-transfer and hydrophobic proteins"/>
    <property type="match status" value="1"/>
</dbReference>
<comment type="caution">
    <text evidence="3">The sequence shown here is derived from an EMBL/GenBank/DDBJ whole genome shotgun (WGS) entry which is preliminary data.</text>
</comment>
<feature type="domain" description="Bifunctional inhibitor/plant lipid transfer protein/seed storage helical" evidence="2">
    <location>
        <begin position="18"/>
        <end position="112"/>
    </location>
</feature>
<evidence type="ECO:0000259" key="2">
    <source>
        <dbReference type="Pfam" id="PF14368"/>
    </source>
</evidence>
<evidence type="ECO:0000313" key="3">
    <source>
        <dbReference type="EMBL" id="KAF3325189.1"/>
    </source>
</evidence>
<organism evidence="3 4">
    <name type="scientific">Carex littledalei</name>
    <dbReference type="NCBI Taxonomy" id="544730"/>
    <lineage>
        <taxon>Eukaryota</taxon>
        <taxon>Viridiplantae</taxon>
        <taxon>Streptophyta</taxon>
        <taxon>Embryophyta</taxon>
        <taxon>Tracheophyta</taxon>
        <taxon>Spermatophyta</taxon>
        <taxon>Magnoliopsida</taxon>
        <taxon>Liliopsida</taxon>
        <taxon>Poales</taxon>
        <taxon>Cyperaceae</taxon>
        <taxon>Cyperoideae</taxon>
        <taxon>Cariceae</taxon>
        <taxon>Carex</taxon>
        <taxon>Carex subgen. Euthyceras</taxon>
    </lineage>
</organism>
<gene>
    <name evidence="3" type="ORF">FCM35_KLT10260</name>
</gene>
<feature type="chain" id="PRO_5033053930" evidence="1">
    <location>
        <begin position="21"/>
        <end position="189"/>
    </location>
</feature>
<feature type="signal peptide" evidence="1">
    <location>
        <begin position="1"/>
        <end position="20"/>
    </location>
</feature>
<dbReference type="OrthoDB" id="692203at2759"/>
<dbReference type="InterPro" id="IPR053353">
    <property type="entry name" value="Plant_LTP_GPI-anchored"/>
</dbReference>
<protein>
    <submittedName>
        <fullName evidence="3">Putative lipid transfer</fullName>
    </submittedName>
</protein>
<keyword evidence="4" id="KW-1185">Reference proteome</keyword>
<dbReference type="Pfam" id="PF14368">
    <property type="entry name" value="LTP_2"/>
    <property type="match status" value="1"/>
</dbReference>
<sequence>MHFSVSLLLLLATTALLTSSEPLPLQPPGQPSECALSLVALSPCLSYIAGPPNRAASSPSVICCGTFYQTIMTAGPACVCYLVRDPLILGFPIDTGRLVAMFPSCGVNNTATAVRWLYDTCRVTEIETMSPLPGIAPAPVSTIIQSSADQWAQGHPTSAKSNAPCQIRQRWLWRGLLVVGLMLLTNLLI</sequence>
<evidence type="ECO:0000313" key="4">
    <source>
        <dbReference type="Proteomes" id="UP000623129"/>
    </source>
</evidence>
<name>A0A833QTS9_9POAL</name>
<dbReference type="SUPFAM" id="SSF47699">
    <property type="entry name" value="Bifunctional inhibitor/lipid-transfer protein/seed storage 2S albumin"/>
    <property type="match status" value="1"/>
</dbReference>
<reference evidence="3" key="1">
    <citation type="submission" date="2020-01" db="EMBL/GenBank/DDBJ databases">
        <title>Genome sequence of Kobresia littledalei, the first chromosome-level genome in the family Cyperaceae.</title>
        <authorList>
            <person name="Qu G."/>
        </authorList>
    </citation>
    <scope>NUCLEOTIDE SEQUENCE</scope>
    <source>
        <strain evidence="3">C.B.Clarke</strain>
        <tissue evidence="3">Leaf</tissue>
    </source>
</reference>
<dbReference type="CDD" id="cd00010">
    <property type="entry name" value="AAI_LTSS"/>
    <property type="match status" value="1"/>
</dbReference>
<keyword evidence="1" id="KW-0732">Signal</keyword>
<proteinExistence type="predicted"/>
<dbReference type="PANTHER" id="PTHR35747">
    <property type="entry name" value="BIFUNCTIONAL INHIBITOR/LIPID-TRANSFER PROTEIN/SEED STORAGE 2S ALBUMIN SUPERFAMILY PROTEIN"/>
    <property type="match status" value="1"/>
</dbReference>
<dbReference type="InterPro" id="IPR036312">
    <property type="entry name" value="Bifun_inhib/LTP/seed_sf"/>
</dbReference>
<dbReference type="AlphaFoldDB" id="A0A833QTS9"/>
<dbReference type="EMBL" id="SWLB01000020">
    <property type="protein sequence ID" value="KAF3325189.1"/>
    <property type="molecule type" value="Genomic_DNA"/>
</dbReference>
<accession>A0A833QTS9</accession>
<dbReference type="PANTHER" id="PTHR35747:SF2">
    <property type="entry name" value="NON-SPECIFIC LIPID TRANSFER PROTEIN GPI-ANCHORED 25"/>
    <property type="match status" value="1"/>
</dbReference>
<dbReference type="Proteomes" id="UP000623129">
    <property type="component" value="Unassembled WGS sequence"/>
</dbReference>
<evidence type="ECO:0000256" key="1">
    <source>
        <dbReference type="SAM" id="SignalP"/>
    </source>
</evidence>